<organism evidence="1 2">
    <name type="scientific">Coniosporium uncinatum</name>
    <dbReference type="NCBI Taxonomy" id="93489"/>
    <lineage>
        <taxon>Eukaryota</taxon>
        <taxon>Fungi</taxon>
        <taxon>Dikarya</taxon>
        <taxon>Ascomycota</taxon>
        <taxon>Pezizomycotina</taxon>
        <taxon>Dothideomycetes</taxon>
        <taxon>Dothideomycetes incertae sedis</taxon>
        <taxon>Coniosporium</taxon>
    </lineage>
</organism>
<feature type="non-terminal residue" evidence="1">
    <location>
        <position position="106"/>
    </location>
</feature>
<name>A0ACC3DU62_9PEZI</name>
<keyword evidence="2" id="KW-1185">Reference proteome</keyword>
<proteinExistence type="predicted"/>
<sequence>KRSLGEEVVSGQMLDSGCRGKSYVGRMRMRCLLLLVVHRLRLHLHLRHLLRDHRKNHLMTHQLRINLLKSRSLTTYRQFRHRRTRKRRTRKHLLKYRLRQRRRNCL</sequence>
<evidence type="ECO:0000313" key="2">
    <source>
        <dbReference type="Proteomes" id="UP001186974"/>
    </source>
</evidence>
<evidence type="ECO:0000313" key="1">
    <source>
        <dbReference type="EMBL" id="KAK3080093.1"/>
    </source>
</evidence>
<dbReference type="Proteomes" id="UP001186974">
    <property type="component" value="Unassembled WGS sequence"/>
</dbReference>
<protein>
    <submittedName>
        <fullName evidence="1">Uncharacterized protein</fullName>
    </submittedName>
</protein>
<accession>A0ACC3DU62</accession>
<gene>
    <name evidence="1" type="ORF">LTS18_003141</name>
</gene>
<dbReference type="EMBL" id="JAWDJW010000748">
    <property type="protein sequence ID" value="KAK3080093.1"/>
    <property type="molecule type" value="Genomic_DNA"/>
</dbReference>
<feature type="non-terminal residue" evidence="1">
    <location>
        <position position="1"/>
    </location>
</feature>
<comment type="caution">
    <text evidence="1">The sequence shown here is derived from an EMBL/GenBank/DDBJ whole genome shotgun (WGS) entry which is preliminary data.</text>
</comment>
<reference evidence="1" key="1">
    <citation type="submission" date="2024-09" db="EMBL/GenBank/DDBJ databases">
        <title>Black Yeasts Isolated from many extreme environments.</title>
        <authorList>
            <person name="Coleine C."/>
            <person name="Stajich J.E."/>
            <person name="Selbmann L."/>
        </authorList>
    </citation>
    <scope>NUCLEOTIDE SEQUENCE</scope>
    <source>
        <strain evidence="1">CCFEE 5737</strain>
    </source>
</reference>